<reference evidence="7" key="2">
    <citation type="journal article" date="2014" name="ISME J.">
        <title>Microbial stratification in low pH oxic and suboxic macroscopic growths along an acid mine drainage.</title>
        <authorList>
            <person name="Mendez-Garcia C."/>
            <person name="Mesa V."/>
            <person name="Sprenger R.R."/>
            <person name="Richter M."/>
            <person name="Diez M.S."/>
            <person name="Solano J."/>
            <person name="Bargiela R."/>
            <person name="Golyshina O.V."/>
            <person name="Manteca A."/>
            <person name="Ramos J.L."/>
            <person name="Gallego J.R."/>
            <person name="Llorente I."/>
            <person name="Martins Dos Santos V.A."/>
            <person name="Jensen O.N."/>
            <person name="Pelaez A.I."/>
            <person name="Sanchez J."/>
            <person name="Ferrer M."/>
        </authorList>
    </citation>
    <scope>NUCLEOTIDE SEQUENCE</scope>
</reference>
<evidence type="ECO:0000256" key="1">
    <source>
        <dbReference type="ARBA" id="ARBA00004236"/>
    </source>
</evidence>
<reference evidence="7" key="1">
    <citation type="submission" date="2013-08" db="EMBL/GenBank/DDBJ databases">
        <authorList>
            <person name="Mendez C."/>
            <person name="Richter M."/>
            <person name="Ferrer M."/>
            <person name="Sanchez J."/>
        </authorList>
    </citation>
    <scope>NUCLEOTIDE SEQUENCE</scope>
</reference>
<comment type="subcellular location">
    <subcellularLocation>
        <location evidence="1">Cell membrane</location>
    </subcellularLocation>
</comment>
<dbReference type="EMBL" id="AUZY01010481">
    <property type="protein sequence ID" value="EQD38522.1"/>
    <property type="molecule type" value="Genomic_DNA"/>
</dbReference>
<dbReference type="PANTHER" id="PTHR43646">
    <property type="entry name" value="GLYCOSYLTRANSFERASE"/>
    <property type="match status" value="1"/>
</dbReference>
<evidence type="ECO:0000256" key="2">
    <source>
        <dbReference type="ARBA" id="ARBA00022475"/>
    </source>
</evidence>
<sequence length="195" mass="20932">MSVGVLLYQGAALWLAAQMEPLGPGAAGPSDPPAVAVVIAARNEETDLPATLDGLLGQSYAPLEIVVVDGGSTDRTREVIDARAPRVRRIDEPPLPPGWVGKNWGCALGAEATRSDWILFLDADVRLAPTAVAAMMERARSTGSDLLTLAPRVEMVGFWERVVLPFMVQLILLYFRAPRMSRPNSRPRSSTASAT</sequence>
<dbReference type="Gene3D" id="3.90.550.10">
    <property type="entry name" value="Spore Coat Polysaccharide Biosynthesis Protein SpsA, Chain A"/>
    <property type="match status" value="1"/>
</dbReference>
<keyword evidence="4 7" id="KW-0808">Transferase</keyword>
<evidence type="ECO:0000259" key="6">
    <source>
        <dbReference type="Pfam" id="PF00535"/>
    </source>
</evidence>
<dbReference type="PANTHER" id="PTHR43646:SF2">
    <property type="entry name" value="GLYCOSYLTRANSFERASE 2-LIKE DOMAIN-CONTAINING PROTEIN"/>
    <property type="match status" value="1"/>
</dbReference>
<accession>T0Z2Q8</accession>
<name>T0Z2Q8_9ZZZZ</name>
<keyword evidence="3" id="KW-0328">Glycosyltransferase</keyword>
<evidence type="ECO:0000313" key="7">
    <source>
        <dbReference type="EMBL" id="EQD38522.1"/>
    </source>
</evidence>
<evidence type="ECO:0000256" key="4">
    <source>
        <dbReference type="ARBA" id="ARBA00022679"/>
    </source>
</evidence>
<dbReference type="Pfam" id="PF00535">
    <property type="entry name" value="Glycos_transf_2"/>
    <property type="match status" value="1"/>
</dbReference>
<dbReference type="SUPFAM" id="SSF53448">
    <property type="entry name" value="Nucleotide-diphospho-sugar transferases"/>
    <property type="match status" value="1"/>
</dbReference>
<dbReference type="GO" id="GO:0016757">
    <property type="term" value="F:glycosyltransferase activity"/>
    <property type="evidence" value="ECO:0007669"/>
    <property type="project" value="UniProtKB-KW"/>
</dbReference>
<dbReference type="CDD" id="cd00761">
    <property type="entry name" value="Glyco_tranf_GTA_type"/>
    <property type="match status" value="1"/>
</dbReference>
<dbReference type="AlphaFoldDB" id="T0Z2Q8"/>
<dbReference type="InterPro" id="IPR029044">
    <property type="entry name" value="Nucleotide-diphossugar_trans"/>
</dbReference>
<feature type="domain" description="Glycosyltransferase 2-like" evidence="6">
    <location>
        <begin position="37"/>
        <end position="188"/>
    </location>
</feature>
<evidence type="ECO:0000256" key="3">
    <source>
        <dbReference type="ARBA" id="ARBA00022676"/>
    </source>
</evidence>
<dbReference type="InterPro" id="IPR001173">
    <property type="entry name" value="Glyco_trans_2-like"/>
</dbReference>
<dbReference type="GO" id="GO:0005886">
    <property type="term" value="C:plasma membrane"/>
    <property type="evidence" value="ECO:0007669"/>
    <property type="project" value="UniProtKB-SubCell"/>
</dbReference>
<protein>
    <submittedName>
        <fullName evidence="7">Glycosyl transferase family protein</fullName>
    </submittedName>
</protein>
<comment type="caution">
    <text evidence="7">The sequence shown here is derived from an EMBL/GenBank/DDBJ whole genome shotgun (WGS) entry which is preliminary data.</text>
</comment>
<keyword evidence="5" id="KW-0472">Membrane</keyword>
<keyword evidence="2" id="KW-1003">Cell membrane</keyword>
<gene>
    <name evidence="7" type="ORF">B1B_15761</name>
</gene>
<proteinExistence type="predicted"/>
<evidence type="ECO:0000256" key="5">
    <source>
        <dbReference type="ARBA" id="ARBA00023136"/>
    </source>
</evidence>
<organism evidence="7">
    <name type="scientific">mine drainage metagenome</name>
    <dbReference type="NCBI Taxonomy" id="410659"/>
    <lineage>
        <taxon>unclassified sequences</taxon>
        <taxon>metagenomes</taxon>
        <taxon>ecological metagenomes</taxon>
    </lineage>
</organism>